<evidence type="ECO:0000256" key="4">
    <source>
        <dbReference type="PROSITE-ProRule" id="PRU00335"/>
    </source>
</evidence>
<keyword evidence="7" id="KW-1185">Reference proteome</keyword>
<dbReference type="Proteomes" id="UP000683559">
    <property type="component" value="Chromosome"/>
</dbReference>
<dbReference type="InterPro" id="IPR001647">
    <property type="entry name" value="HTH_TetR"/>
</dbReference>
<dbReference type="PANTHER" id="PTHR47506:SF1">
    <property type="entry name" value="HTH-TYPE TRANSCRIPTIONAL REGULATOR YJDC"/>
    <property type="match status" value="1"/>
</dbReference>
<evidence type="ECO:0000256" key="1">
    <source>
        <dbReference type="ARBA" id="ARBA00023015"/>
    </source>
</evidence>
<dbReference type="PROSITE" id="PS50977">
    <property type="entry name" value="HTH_TETR_2"/>
    <property type="match status" value="1"/>
</dbReference>
<protein>
    <submittedName>
        <fullName evidence="6">TetR/AcrR family transcriptional regulator</fullName>
    </submittedName>
</protein>
<evidence type="ECO:0000256" key="3">
    <source>
        <dbReference type="ARBA" id="ARBA00023163"/>
    </source>
</evidence>
<dbReference type="PANTHER" id="PTHR47506">
    <property type="entry name" value="TRANSCRIPTIONAL REGULATORY PROTEIN"/>
    <property type="match status" value="1"/>
</dbReference>
<evidence type="ECO:0000313" key="7">
    <source>
        <dbReference type="Proteomes" id="UP000683559"/>
    </source>
</evidence>
<dbReference type="Pfam" id="PF16925">
    <property type="entry name" value="TetR_C_13"/>
    <property type="match status" value="1"/>
</dbReference>
<keyword evidence="1" id="KW-0805">Transcription regulation</keyword>
<accession>A0ABX8LR89</accession>
<evidence type="ECO:0000256" key="2">
    <source>
        <dbReference type="ARBA" id="ARBA00023125"/>
    </source>
</evidence>
<dbReference type="EMBL" id="CP077683">
    <property type="protein sequence ID" value="QXE92768.1"/>
    <property type="molecule type" value="Genomic_DNA"/>
</dbReference>
<keyword evidence="3" id="KW-0804">Transcription</keyword>
<sequence length="186" mass="20722">MAATLDLIWEQSYSSVGVDAICERAVVKKGSFYHFFKSKAELAAEALQSHWEEYKSEMDAIFSPTVPPLKRLTTYFDKVYRHQLQTKEEKGCVCGCPYFEIGTEAANLDAAIAQKAGSVLQNYFRYFESAVLEAHAQGQICVSNPSAAARWLFNYFEGTLANSRIHNDPELLHDLSAGALQLLGAK</sequence>
<dbReference type="RefSeq" id="WP_217289313.1">
    <property type="nucleotide sequence ID" value="NZ_CP077683.1"/>
</dbReference>
<keyword evidence="2 4" id="KW-0238">DNA-binding</keyword>
<evidence type="ECO:0000259" key="5">
    <source>
        <dbReference type="PROSITE" id="PS50977"/>
    </source>
</evidence>
<name>A0ABX8LR89_9BACT</name>
<feature type="domain" description="HTH tetR-type" evidence="5">
    <location>
        <begin position="1"/>
        <end position="54"/>
    </location>
</feature>
<evidence type="ECO:0000313" key="6">
    <source>
        <dbReference type="EMBL" id="QXE92768.1"/>
    </source>
</evidence>
<dbReference type="InterPro" id="IPR011075">
    <property type="entry name" value="TetR_C"/>
</dbReference>
<organism evidence="6 7">
    <name type="scientific">Geomonas subterranea</name>
    <dbReference type="NCBI Taxonomy" id="2847989"/>
    <lineage>
        <taxon>Bacteria</taxon>
        <taxon>Pseudomonadati</taxon>
        <taxon>Thermodesulfobacteriota</taxon>
        <taxon>Desulfuromonadia</taxon>
        <taxon>Geobacterales</taxon>
        <taxon>Geobacteraceae</taxon>
        <taxon>Geomonas</taxon>
    </lineage>
</organism>
<dbReference type="Pfam" id="PF00440">
    <property type="entry name" value="TetR_N"/>
    <property type="match status" value="1"/>
</dbReference>
<proteinExistence type="predicted"/>
<reference evidence="6 7" key="1">
    <citation type="submission" date="2021-06" db="EMBL/GenBank/DDBJ databases">
        <title>Gemonas diversity in paddy soil.</title>
        <authorList>
            <person name="Liu G."/>
        </authorList>
    </citation>
    <scope>NUCLEOTIDE SEQUENCE [LARGE SCALE GENOMIC DNA]</scope>
    <source>
        <strain evidence="6 7">RG2</strain>
    </source>
</reference>
<feature type="DNA-binding region" description="H-T-H motif" evidence="4">
    <location>
        <begin position="17"/>
        <end position="36"/>
    </location>
</feature>
<gene>
    <name evidence="6" type="ORF">KP001_09715</name>
</gene>